<dbReference type="EMBL" id="MFAB01000015">
    <property type="protein sequence ID" value="OGD68812.1"/>
    <property type="molecule type" value="Genomic_DNA"/>
</dbReference>
<feature type="transmembrane region" description="Helical" evidence="1">
    <location>
        <begin position="171"/>
        <end position="189"/>
    </location>
</feature>
<keyword evidence="1" id="KW-1133">Transmembrane helix</keyword>
<organism evidence="2 3">
    <name type="scientific">Candidatus Campbellbacteria bacterium RIFCSPLOWO2_01_FULL_34_15</name>
    <dbReference type="NCBI Taxonomy" id="1797579"/>
    <lineage>
        <taxon>Bacteria</taxon>
        <taxon>Candidatus Campbelliibacteriota</taxon>
    </lineage>
</organism>
<reference evidence="2 3" key="1">
    <citation type="journal article" date="2016" name="Nat. Commun.">
        <title>Thousands of microbial genomes shed light on interconnected biogeochemical processes in an aquifer system.</title>
        <authorList>
            <person name="Anantharaman K."/>
            <person name="Brown C.T."/>
            <person name="Hug L.A."/>
            <person name="Sharon I."/>
            <person name="Castelle C.J."/>
            <person name="Probst A.J."/>
            <person name="Thomas B.C."/>
            <person name="Singh A."/>
            <person name="Wilkins M.J."/>
            <person name="Karaoz U."/>
            <person name="Brodie E.L."/>
            <person name="Williams K.H."/>
            <person name="Hubbard S.S."/>
            <person name="Banfield J.F."/>
        </authorList>
    </citation>
    <scope>NUCLEOTIDE SEQUENCE [LARGE SCALE GENOMIC DNA]</scope>
</reference>
<protein>
    <submittedName>
        <fullName evidence="2">Uncharacterized protein</fullName>
    </submittedName>
</protein>
<feature type="transmembrane region" description="Helical" evidence="1">
    <location>
        <begin position="58"/>
        <end position="76"/>
    </location>
</feature>
<feature type="transmembrane region" description="Helical" evidence="1">
    <location>
        <begin position="139"/>
        <end position="159"/>
    </location>
</feature>
<feature type="transmembrane region" description="Helical" evidence="1">
    <location>
        <begin position="29"/>
        <end position="46"/>
    </location>
</feature>
<gene>
    <name evidence="2" type="ORF">A2996_03040</name>
</gene>
<dbReference type="Proteomes" id="UP000176865">
    <property type="component" value="Unassembled WGS sequence"/>
</dbReference>
<comment type="caution">
    <text evidence="2">The sequence shown here is derived from an EMBL/GenBank/DDBJ whole genome shotgun (WGS) entry which is preliminary data.</text>
</comment>
<sequence length="197" mass="21811">MMAICFFVCTLIFIKNSKSDKIEPPSITAWATILLAVILALATFIANGKSIFDPDGALFVLNVLGTVSIFTVLLLNKKRNFTVSSKDKKILTIVPFIVVYWFITGDAFVSNLCLQAILTVGFILLINKMIEIQKKIDTYSFWICAFVANALSFPLVYSAQEVNTLSLINSWRAGISVTAILVTMVVMDLKNKSIVKN</sequence>
<dbReference type="AlphaFoldDB" id="A0A1F5EN44"/>
<accession>A0A1F5EN44</accession>
<evidence type="ECO:0000256" key="1">
    <source>
        <dbReference type="SAM" id="Phobius"/>
    </source>
</evidence>
<feature type="transmembrane region" description="Helical" evidence="1">
    <location>
        <begin position="96"/>
        <end position="127"/>
    </location>
</feature>
<keyword evidence="1" id="KW-0812">Transmembrane</keyword>
<name>A0A1F5EN44_9BACT</name>
<evidence type="ECO:0000313" key="3">
    <source>
        <dbReference type="Proteomes" id="UP000176865"/>
    </source>
</evidence>
<dbReference type="STRING" id="1797579.A2996_03040"/>
<evidence type="ECO:0000313" key="2">
    <source>
        <dbReference type="EMBL" id="OGD68812.1"/>
    </source>
</evidence>
<keyword evidence="1" id="KW-0472">Membrane</keyword>
<proteinExistence type="predicted"/>